<reference evidence="4" key="1">
    <citation type="journal article" date="2021" name="Syst. Appl. Microbiol.">
        <title>Roseomonas hellenica sp. nov., isolated from roots of wild-growing Alkanna tinctoria.</title>
        <authorList>
            <person name="Rat A."/>
            <person name="Naranjo H.D."/>
            <person name="Lebbe L."/>
            <person name="Cnockaert M."/>
            <person name="Krigas N."/>
            <person name="Grigoriadou K."/>
            <person name="Maloupa E."/>
            <person name="Willems A."/>
        </authorList>
    </citation>
    <scope>NUCLEOTIDE SEQUENCE [LARGE SCALE GENOMIC DNA]</scope>
    <source>
        <strain evidence="4">LMG 31523</strain>
    </source>
</reference>
<dbReference type="Pfam" id="PF13154">
    <property type="entry name" value="DUF3991"/>
    <property type="match status" value="1"/>
</dbReference>
<dbReference type="InterPro" id="IPR025054">
    <property type="entry name" value="DUF3991"/>
</dbReference>
<comment type="caution">
    <text evidence="3">The sequence shown here is derived from an EMBL/GenBank/DDBJ whole genome shotgun (WGS) entry which is preliminary data.</text>
</comment>
<dbReference type="Pfam" id="PF13155">
    <property type="entry name" value="Toprim_2"/>
    <property type="match status" value="1"/>
</dbReference>
<evidence type="ECO:0000313" key="3">
    <source>
        <dbReference type="EMBL" id="MBR0664731.1"/>
    </source>
</evidence>
<feature type="domain" description="DUF3991" evidence="2">
    <location>
        <begin position="121"/>
        <end position="186"/>
    </location>
</feature>
<dbReference type="EMBL" id="JAAGBB010000010">
    <property type="protein sequence ID" value="MBR0664731.1"/>
    <property type="molecule type" value="Genomic_DNA"/>
</dbReference>
<proteinExistence type="predicted"/>
<gene>
    <name evidence="3" type="ORF">GXW71_10250</name>
</gene>
<feature type="region of interest" description="Disordered" evidence="1">
    <location>
        <begin position="301"/>
        <end position="323"/>
    </location>
</feature>
<evidence type="ECO:0000313" key="4">
    <source>
        <dbReference type="Proteomes" id="UP001196870"/>
    </source>
</evidence>
<dbReference type="Proteomes" id="UP001196870">
    <property type="component" value="Unassembled WGS sequence"/>
</dbReference>
<organism evidence="3 4">
    <name type="scientific">Plastoroseomonas hellenica</name>
    <dbReference type="NCBI Taxonomy" id="2687306"/>
    <lineage>
        <taxon>Bacteria</taxon>
        <taxon>Pseudomonadati</taxon>
        <taxon>Pseudomonadota</taxon>
        <taxon>Alphaproteobacteria</taxon>
        <taxon>Acetobacterales</taxon>
        <taxon>Acetobacteraceae</taxon>
        <taxon>Plastoroseomonas</taxon>
    </lineage>
</organism>
<evidence type="ECO:0000259" key="2">
    <source>
        <dbReference type="Pfam" id="PF13154"/>
    </source>
</evidence>
<dbReference type="CDD" id="cd00188">
    <property type="entry name" value="TOPRIM"/>
    <property type="match status" value="1"/>
</dbReference>
<protein>
    <submittedName>
        <fullName evidence="3">DUF3991 domain-containing protein</fullName>
    </submittedName>
</protein>
<sequence length="323" mass="35326">MHCAALLENLAPQWQLDRAGSTRDCLKYRRGRGEIIIVNHGGRGWWDAGGTARGDIFALVQHLRPDLNFGHVRKLLRDFVGLRPAFAPHQPAREKDGAPPPPAAERWSRAQVLSQSSRAWRYLSEERALPSPILHAAAAWDSVREGGFGSAWFAHRDHRGKVTGFEMRGREFRGFVKGGEKTLFRLPGWIPHREVRPRRIVVAEAPIDALSVAARERLAGDTLYVATGGGMGPRTIDAIDQLLAELASIPAAALALATDNDPGGERYAGMLSARARAVGVGVEDRRPPADVNDWNDDLRRGGEHDAFASGGATPIRCRTGTRP</sequence>
<keyword evidence="4" id="KW-1185">Reference proteome</keyword>
<dbReference type="Gene3D" id="3.40.1360.10">
    <property type="match status" value="1"/>
</dbReference>
<accession>A0ABS5EWQ1</accession>
<name>A0ABS5EWQ1_9PROT</name>
<evidence type="ECO:0000256" key="1">
    <source>
        <dbReference type="SAM" id="MobiDB-lite"/>
    </source>
</evidence>